<protein>
    <recommendedName>
        <fullName evidence="3">F-box domain-containing protein</fullName>
    </recommendedName>
</protein>
<accession>A0A7C8MZP8</accession>
<comment type="caution">
    <text evidence="1">The sequence shown here is derived from an EMBL/GenBank/DDBJ whole genome shotgun (WGS) entry which is preliminary data.</text>
</comment>
<gene>
    <name evidence="1" type="ORF">GQX73_g10610</name>
</gene>
<dbReference type="AlphaFoldDB" id="A0A7C8MZP8"/>
<dbReference type="OrthoDB" id="5421601at2759"/>
<dbReference type="InParanoid" id="A0A7C8MZP8"/>
<evidence type="ECO:0008006" key="3">
    <source>
        <dbReference type="Google" id="ProtNLM"/>
    </source>
</evidence>
<evidence type="ECO:0000313" key="1">
    <source>
        <dbReference type="EMBL" id="KAF2962957.1"/>
    </source>
</evidence>
<keyword evidence="2" id="KW-1185">Reference proteome</keyword>
<proteinExistence type="predicted"/>
<dbReference type="EMBL" id="WUBL01000248">
    <property type="protein sequence ID" value="KAF2962957.1"/>
    <property type="molecule type" value="Genomic_DNA"/>
</dbReference>
<organism evidence="1 2">
    <name type="scientific">Xylaria multiplex</name>
    <dbReference type="NCBI Taxonomy" id="323545"/>
    <lineage>
        <taxon>Eukaryota</taxon>
        <taxon>Fungi</taxon>
        <taxon>Dikarya</taxon>
        <taxon>Ascomycota</taxon>
        <taxon>Pezizomycotina</taxon>
        <taxon>Sordariomycetes</taxon>
        <taxon>Xylariomycetidae</taxon>
        <taxon>Xylariales</taxon>
        <taxon>Xylariaceae</taxon>
        <taxon>Xylaria</taxon>
    </lineage>
</organism>
<name>A0A7C8MZP8_9PEZI</name>
<sequence>MPLLDLPSELLDQVVWESIPEDFENLILSCRTLHEYGKPYIDQHTARKRQFHTMRIDACSDMSWLANFAIEPRIPFYANIVNLRGHVEIESEDDSEDDSTEGEYERVKQLVKALIKQSPYLAIKGIDTDFWVDMILSELGDGDGYACRSLFLGIFYLTLFPNVTNLTLPWHAPGRVFHHDHERATNQYELVLNAIAQKSRSKHNRRALGKLKCLTYTLLTNYKIYQPLQFLLPFLILPELEELRATSLTAIKFHQEFKWTYPDIHSNLRTIELKSCCMDAVGISELLAHTPKLTTLKYQHASKHHGMEAYWDSGEFVTAIEKKVGGQLKHLAITVAIDAINGIKAGVTSMHRFTQLETLELDLPVFYGPSIESGEKAGIVDTPPIPGYAKWTVNATPPLCRILPASIREFTLFAHFLRNAAIDSKAMLLLYNGFRTARPLCLPNLRQNSVGFLVRSRGQYIPRYEEICDRLEAEGVEHRVFMTNFWR</sequence>
<dbReference type="Proteomes" id="UP000481858">
    <property type="component" value="Unassembled WGS sequence"/>
</dbReference>
<reference evidence="1 2" key="1">
    <citation type="submission" date="2019-12" db="EMBL/GenBank/DDBJ databases">
        <title>Draft genome sequence of the ascomycete Xylaria multiplex DSM 110363.</title>
        <authorList>
            <person name="Buettner E."/>
            <person name="Kellner H."/>
        </authorList>
    </citation>
    <scope>NUCLEOTIDE SEQUENCE [LARGE SCALE GENOMIC DNA]</scope>
    <source>
        <strain evidence="1 2">DSM 110363</strain>
    </source>
</reference>
<evidence type="ECO:0000313" key="2">
    <source>
        <dbReference type="Proteomes" id="UP000481858"/>
    </source>
</evidence>